<evidence type="ECO:0000313" key="6">
    <source>
        <dbReference type="Proteomes" id="UP000007347"/>
    </source>
</evidence>
<dbReference type="Pfam" id="PF00271">
    <property type="entry name" value="Helicase_C"/>
    <property type="match status" value="1"/>
</dbReference>
<keyword evidence="5" id="KW-0378">Hydrolase</keyword>
<dbReference type="PANTHER" id="PTHR47962:SF5">
    <property type="entry name" value="ATP-DEPENDENT HELICASE LHR-RELATED"/>
    <property type="match status" value="1"/>
</dbReference>
<evidence type="ECO:0000259" key="3">
    <source>
        <dbReference type="PROSITE" id="PS51192"/>
    </source>
</evidence>
<dbReference type="Gene3D" id="3.40.50.300">
    <property type="entry name" value="P-loop containing nucleotide triphosphate hydrolases"/>
    <property type="match status" value="2"/>
</dbReference>
<organism evidence="5 6">
    <name type="scientific">Desulfobacula toluolica (strain DSM 7467 / Tol2)</name>
    <dbReference type="NCBI Taxonomy" id="651182"/>
    <lineage>
        <taxon>Bacteria</taxon>
        <taxon>Pseudomonadati</taxon>
        <taxon>Thermodesulfobacteriota</taxon>
        <taxon>Desulfobacteria</taxon>
        <taxon>Desulfobacterales</taxon>
        <taxon>Desulfobacteraceae</taxon>
        <taxon>Desulfobacula</taxon>
    </lineage>
</organism>
<dbReference type="PROSITE" id="PS51194">
    <property type="entry name" value="HELICASE_CTER"/>
    <property type="match status" value="1"/>
</dbReference>
<dbReference type="GO" id="GO:0005524">
    <property type="term" value="F:ATP binding"/>
    <property type="evidence" value="ECO:0007669"/>
    <property type="project" value="UniProtKB-KW"/>
</dbReference>
<keyword evidence="1" id="KW-0547">Nucleotide-binding</keyword>
<dbReference type="KEGG" id="dto:TOL2_C16770"/>
<proteinExistence type="predicted"/>
<keyword evidence="2" id="KW-0067">ATP-binding</keyword>
<evidence type="ECO:0000313" key="5">
    <source>
        <dbReference type="EMBL" id="CCK79838.1"/>
    </source>
</evidence>
<evidence type="ECO:0000256" key="2">
    <source>
        <dbReference type="ARBA" id="ARBA00022840"/>
    </source>
</evidence>
<keyword evidence="6" id="KW-1185">Reference proteome</keyword>
<dbReference type="RefSeq" id="WP_014957182.1">
    <property type="nucleotide sequence ID" value="NC_018645.1"/>
</dbReference>
<dbReference type="SMART" id="SM00487">
    <property type="entry name" value="DEXDc"/>
    <property type="match status" value="1"/>
</dbReference>
<dbReference type="InterPro" id="IPR001650">
    <property type="entry name" value="Helicase_C-like"/>
</dbReference>
<dbReference type="GO" id="GO:0016887">
    <property type="term" value="F:ATP hydrolysis activity"/>
    <property type="evidence" value="ECO:0007669"/>
    <property type="project" value="TreeGrafter"/>
</dbReference>
<dbReference type="OrthoDB" id="9815222at2"/>
<dbReference type="PANTHER" id="PTHR47962">
    <property type="entry name" value="ATP-DEPENDENT HELICASE LHR-RELATED-RELATED"/>
    <property type="match status" value="1"/>
</dbReference>
<dbReference type="Proteomes" id="UP000007347">
    <property type="component" value="Chromosome"/>
</dbReference>
<dbReference type="SUPFAM" id="SSF52540">
    <property type="entry name" value="P-loop containing nucleoside triphosphate hydrolases"/>
    <property type="match status" value="1"/>
</dbReference>
<evidence type="ECO:0000259" key="4">
    <source>
        <dbReference type="PROSITE" id="PS51194"/>
    </source>
</evidence>
<dbReference type="SMART" id="SM00490">
    <property type="entry name" value="HELICc"/>
    <property type="match status" value="1"/>
</dbReference>
<dbReference type="GO" id="GO:0004386">
    <property type="term" value="F:helicase activity"/>
    <property type="evidence" value="ECO:0007669"/>
    <property type="project" value="UniProtKB-KW"/>
</dbReference>
<protein>
    <submittedName>
        <fullName evidence="5">Predicted uncharacterized ATP-dependent helicase</fullName>
    </submittedName>
</protein>
<dbReference type="EMBL" id="FO203503">
    <property type="protein sequence ID" value="CCK79838.1"/>
    <property type="molecule type" value="Genomic_DNA"/>
</dbReference>
<dbReference type="HOGENOM" id="CLU_643611_0_0_7"/>
<feature type="domain" description="Helicase C-terminal" evidence="4">
    <location>
        <begin position="231"/>
        <end position="380"/>
    </location>
</feature>
<feature type="domain" description="Helicase ATP-binding" evidence="3">
    <location>
        <begin position="31"/>
        <end position="205"/>
    </location>
</feature>
<dbReference type="InterPro" id="IPR011545">
    <property type="entry name" value="DEAD/DEAH_box_helicase_dom"/>
</dbReference>
<keyword evidence="5" id="KW-0347">Helicase</keyword>
<dbReference type="InterPro" id="IPR027417">
    <property type="entry name" value="P-loop_NTPase"/>
</dbReference>
<evidence type="ECO:0000256" key="1">
    <source>
        <dbReference type="ARBA" id="ARBA00022741"/>
    </source>
</evidence>
<sequence>MSNPLLLQLPNTFRAFYGGFLRLHKAQQEAVGPILKGKDLVLQAATGSGKSEAVLAPCLERVIQSGRKTAVLYIIPTRALAMDLKRRFESIITERLGLNLAVRTGDIKRAGGKSPDIMLTTPESLDLMLGSANSDLKAFLFRVKIVIIDEVHSLIHQYRRRHLVYLFTRLERKTGLPLQKIAMSATISRADDVIGFFGFQDSVQSVMASVKRKIRARLLHIKKEKTEIPALLNDLYDTWQYRKILIFVNSRVACDRLFSIVNKTGKFQGVSELHYSNLKPLERKKAEKRFRKRSHALCIATSTLEMGIDVGDVDAVLLYQPTGSVAAFLQRIGRSNRREQEINFWGICCGDCSGDQLVRFLALLELSGKGKIEFHSDRTLPSVLSQQVISCLYEKKGSHLRLCNLCFQISTRFCLLFSNPLKKNAG</sequence>
<dbReference type="STRING" id="651182.TOL2_C16770"/>
<accession>K0NJ01</accession>
<dbReference type="InterPro" id="IPR014001">
    <property type="entry name" value="Helicase_ATP-bd"/>
</dbReference>
<dbReference type="GO" id="GO:0003677">
    <property type="term" value="F:DNA binding"/>
    <property type="evidence" value="ECO:0007669"/>
    <property type="project" value="TreeGrafter"/>
</dbReference>
<gene>
    <name evidence="5" type="ordered locus">TOL2_C16770</name>
</gene>
<dbReference type="AlphaFoldDB" id="K0NJ01"/>
<dbReference type="PATRIC" id="fig|651182.5.peg.1994"/>
<name>K0NJ01_DESTT</name>
<dbReference type="Pfam" id="PF00270">
    <property type="entry name" value="DEAD"/>
    <property type="match status" value="1"/>
</dbReference>
<reference evidence="5 6" key="1">
    <citation type="journal article" date="2013" name="Environ. Microbiol.">
        <title>Complete genome, catabolic sub-proteomes and key-metabolites of Desulfobacula toluolica Tol2, a marine, aromatic compound-degrading, sulfate-reducing bacterium.</title>
        <authorList>
            <person name="Wohlbrand L."/>
            <person name="Jacob J.H."/>
            <person name="Kube M."/>
            <person name="Mussmann M."/>
            <person name="Jarling R."/>
            <person name="Beck A."/>
            <person name="Amann R."/>
            <person name="Wilkes H."/>
            <person name="Reinhardt R."/>
            <person name="Rabus R."/>
        </authorList>
    </citation>
    <scope>NUCLEOTIDE SEQUENCE [LARGE SCALE GENOMIC DNA]</scope>
    <source>
        <strain evidence="6">DSM 7467 / Tol2</strain>
    </source>
</reference>
<dbReference type="PROSITE" id="PS51192">
    <property type="entry name" value="HELICASE_ATP_BIND_1"/>
    <property type="match status" value="1"/>
</dbReference>
<dbReference type="InterPro" id="IPR052511">
    <property type="entry name" value="ATP-dep_Helicase"/>
</dbReference>